<dbReference type="GO" id="GO:0003700">
    <property type="term" value="F:DNA-binding transcription factor activity"/>
    <property type="evidence" value="ECO:0007669"/>
    <property type="project" value="InterPro"/>
</dbReference>
<keyword evidence="4" id="KW-0804">Transcription</keyword>
<sequence length="308" mass="34017">MENNRTHSMNYLDLKTSIINELNQAKELLIKQFQINLDANYSTKSNLLLPVILYSLDNCLSLMSGINFEAGSQPQATGVIESSGPAGGNQSPVDCPSVPWTKQVRVCKQKGLQVSLDDGYNWKKYGQKDILRAKHPRSYYRCSRSSAAGCKAMKQVQQSDEDRSMFIVTYQGKHTCMQAADLVAMQQDEKELKEPQETIISIETPDSVRNQEVPGSPSFSFPPIVPGIQEASGNNNFSLMTLDNHSTSSPFSGPAASESSSFSIYDILNNSEGRHNLPTSEYDDLCELTSATSALDPTEVYLDLDSYV</sequence>
<comment type="subcellular location">
    <subcellularLocation>
        <location evidence="1">Nucleus</location>
    </subcellularLocation>
</comment>
<dbReference type="Gramene" id="RZC57078">
    <property type="protein sequence ID" value="RZC57078"/>
    <property type="gene ID" value="C5167_004382"/>
</dbReference>
<dbReference type="InterPro" id="IPR036576">
    <property type="entry name" value="WRKY_dom_sf"/>
</dbReference>
<evidence type="ECO:0000256" key="2">
    <source>
        <dbReference type="ARBA" id="ARBA00023015"/>
    </source>
</evidence>
<keyword evidence="2" id="KW-0805">Transcription regulation</keyword>
<dbReference type="GO" id="GO:0000976">
    <property type="term" value="F:transcription cis-regulatory region binding"/>
    <property type="evidence" value="ECO:0007669"/>
    <property type="project" value="TreeGrafter"/>
</dbReference>
<name>A0A4Y7JBA9_PAPSO</name>
<keyword evidence="5" id="KW-0539">Nucleus</keyword>
<protein>
    <recommendedName>
        <fullName evidence="6">WRKY domain-containing protein</fullName>
    </recommendedName>
</protein>
<organism evidence="7 8">
    <name type="scientific">Papaver somniferum</name>
    <name type="common">Opium poppy</name>
    <dbReference type="NCBI Taxonomy" id="3469"/>
    <lineage>
        <taxon>Eukaryota</taxon>
        <taxon>Viridiplantae</taxon>
        <taxon>Streptophyta</taxon>
        <taxon>Embryophyta</taxon>
        <taxon>Tracheophyta</taxon>
        <taxon>Spermatophyta</taxon>
        <taxon>Magnoliopsida</taxon>
        <taxon>Ranunculales</taxon>
        <taxon>Papaveraceae</taxon>
        <taxon>Papaveroideae</taxon>
        <taxon>Papaver</taxon>
    </lineage>
</organism>
<gene>
    <name evidence="7" type="ORF">C5167_004382</name>
</gene>
<dbReference type="Pfam" id="PF03106">
    <property type="entry name" value="WRKY"/>
    <property type="match status" value="1"/>
</dbReference>
<dbReference type="EMBL" id="CM010718">
    <property type="protein sequence ID" value="RZC57078.1"/>
    <property type="molecule type" value="Genomic_DNA"/>
</dbReference>
<evidence type="ECO:0000256" key="4">
    <source>
        <dbReference type="ARBA" id="ARBA00023163"/>
    </source>
</evidence>
<dbReference type="InterPro" id="IPR044810">
    <property type="entry name" value="WRKY_plant"/>
</dbReference>
<feature type="domain" description="WRKY" evidence="6">
    <location>
        <begin position="116"/>
        <end position="174"/>
    </location>
</feature>
<dbReference type="PANTHER" id="PTHR32096:SF146">
    <property type="entry name" value="WRKY TRANSCRIPTION FACTOR 19-RELATED"/>
    <property type="match status" value="1"/>
</dbReference>
<keyword evidence="3" id="KW-0238">DNA-binding</keyword>
<accession>A0A4Y7JBA9</accession>
<dbReference type="GO" id="GO:0005634">
    <property type="term" value="C:nucleus"/>
    <property type="evidence" value="ECO:0007669"/>
    <property type="project" value="UniProtKB-SubCell"/>
</dbReference>
<dbReference type="SUPFAM" id="SSF118290">
    <property type="entry name" value="WRKY DNA-binding domain"/>
    <property type="match status" value="1"/>
</dbReference>
<dbReference type="Proteomes" id="UP000316621">
    <property type="component" value="Chromosome 4"/>
</dbReference>
<proteinExistence type="predicted"/>
<dbReference type="Gene3D" id="2.20.25.80">
    <property type="entry name" value="WRKY domain"/>
    <property type="match status" value="1"/>
</dbReference>
<evidence type="ECO:0000256" key="1">
    <source>
        <dbReference type="ARBA" id="ARBA00004123"/>
    </source>
</evidence>
<dbReference type="PANTHER" id="PTHR32096">
    <property type="entry name" value="WRKY TRANSCRIPTION FACTOR 30-RELATED-RELATED"/>
    <property type="match status" value="1"/>
</dbReference>
<reference evidence="7 8" key="1">
    <citation type="journal article" date="2018" name="Science">
        <title>The opium poppy genome and morphinan production.</title>
        <authorList>
            <person name="Guo L."/>
            <person name="Winzer T."/>
            <person name="Yang X."/>
            <person name="Li Y."/>
            <person name="Ning Z."/>
            <person name="He Z."/>
            <person name="Teodor R."/>
            <person name="Lu Y."/>
            <person name="Bowser T.A."/>
            <person name="Graham I.A."/>
            <person name="Ye K."/>
        </authorList>
    </citation>
    <scope>NUCLEOTIDE SEQUENCE [LARGE SCALE GENOMIC DNA]</scope>
    <source>
        <strain evidence="8">cv. HN1</strain>
        <tissue evidence="7">Leaves</tissue>
    </source>
</reference>
<evidence type="ECO:0000313" key="7">
    <source>
        <dbReference type="EMBL" id="RZC57078.1"/>
    </source>
</evidence>
<dbReference type="SMART" id="SM00774">
    <property type="entry name" value="WRKY"/>
    <property type="match status" value="1"/>
</dbReference>
<evidence type="ECO:0000256" key="5">
    <source>
        <dbReference type="ARBA" id="ARBA00023242"/>
    </source>
</evidence>
<dbReference type="PROSITE" id="PS50811">
    <property type="entry name" value="WRKY"/>
    <property type="match status" value="1"/>
</dbReference>
<dbReference type="InterPro" id="IPR003657">
    <property type="entry name" value="WRKY_dom"/>
</dbReference>
<evidence type="ECO:0000313" key="8">
    <source>
        <dbReference type="Proteomes" id="UP000316621"/>
    </source>
</evidence>
<keyword evidence="8" id="KW-1185">Reference proteome</keyword>
<evidence type="ECO:0000259" key="6">
    <source>
        <dbReference type="PROSITE" id="PS50811"/>
    </source>
</evidence>
<dbReference type="AlphaFoldDB" id="A0A4Y7JBA9"/>
<evidence type="ECO:0000256" key="3">
    <source>
        <dbReference type="ARBA" id="ARBA00023125"/>
    </source>
</evidence>